<dbReference type="GO" id="GO:0070979">
    <property type="term" value="P:protein K11-linked ubiquitination"/>
    <property type="evidence" value="ECO:0007669"/>
    <property type="project" value="TreeGrafter"/>
</dbReference>
<sequence>MKEWLVDIVKETNHKRWDQAINTMYTNIHNHIFVNLLPALDRLGIAASALRGHARWHEGTDKFDAPPALFSNILSGIDALRLIAKKALLTVMTEHRQSRAFSKWLRVMIDVGVAGPGTKGAAETEEREVPNLDFPLILAYIKDILSGSSLAAYVNQLEGLQGEVSSSRELFAKPELNAVGYDKTAAALESLAGGSLGTQEPALNMPCTAVYLSAHVRQMDEQVTKWQGRVLTEPESVPLQGASHNTRLLDTVMRTDANSPSLAYTIETLEVEGESPQQVMVRTISSGHTDPSEKKAKTLSPAFIHFSAMEVLDAKFYANDILALVRDDENTYYIIQANQQRQLRIAIPSSDGFIPEYLITGGRRGKMVCLLFGNGGLDWKALDLDTKASVGKAEEDVVDDFDMSGMD</sequence>
<evidence type="ECO:0000256" key="5">
    <source>
        <dbReference type="ARBA" id="ARBA00023306"/>
    </source>
</evidence>
<evidence type="ECO:0000259" key="6">
    <source>
        <dbReference type="Pfam" id="PF12896"/>
    </source>
</evidence>
<dbReference type="Pfam" id="PF12896">
    <property type="entry name" value="ANAPC4"/>
    <property type="match status" value="1"/>
</dbReference>
<feature type="domain" description="Anaphase-promoting complex subunit 4 long" evidence="6">
    <location>
        <begin position="1"/>
        <end position="110"/>
    </location>
</feature>
<keyword evidence="3" id="KW-0498">Mitosis</keyword>
<evidence type="ECO:0000256" key="2">
    <source>
        <dbReference type="ARBA" id="ARBA00022618"/>
    </source>
</evidence>
<protein>
    <recommendedName>
        <fullName evidence="1">Anaphase-promoting complex subunit 4</fullName>
    </recommendedName>
</protein>
<dbReference type="AlphaFoldDB" id="A0A3M7FBR1"/>
<keyword evidence="5" id="KW-0131">Cell cycle</keyword>
<evidence type="ECO:0000256" key="4">
    <source>
        <dbReference type="ARBA" id="ARBA00022786"/>
    </source>
</evidence>
<dbReference type="PANTHER" id="PTHR13260">
    <property type="entry name" value="ANAPHASE PROMOTING COMPLEX SUBUNIT 4 APC4"/>
    <property type="match status" value="1"/>
</dbReference>
<dbReference type="GO" id="GO:0051301">
    <property type="term" value="P:cell division"/>
    <property type="evidence" value="ECO:0007669"/>
    <property type="project" value="UniProtKB-KW"/>
</dbReference>
<evidence type="ECO:0000256" key="3">
    <source>
        <dbReference type="ARBA" id="ARBA00022776"/>
    </source>
</evidence>
<comment type="caution">
    <text evidence="7">The sequence shown here is derived from an EMBL/GenBank/DDBJ whole genome shotgun (WGS) entry which is preliminary data.</text>
</comment>
<accession>A0A3M7FBR1</accession>
<evidence type="ECO:0000313" key="7">
    <source>
        <dbReference type="EMBL" id="RMY86036.1"/>
    </source>
</evidence>
<reference evidence="7 8" key="1">
    <citation type="journal article" date="2018" name="BMC Genomics">
        <title>Genomic evidence for intraspecific hybridization in a clonal and extremely halotolerant yeast.</title>
        <authorList>
            <person name="Gostincar C."/>
            <person name="Stajich J.E."/>
            <person name="Zupancic J."/>
            <person name="Zalar P."/>
            <person name="Gunde-Cimerman N."/>
        </authorList>
    </citation>
    <scope>NUCLEOTIDE SEQUENCE [LARGE SCALE GENOMIC DNA]</scope>
    <source>
        <strain evidence="7 8">EXF-10513</strain>
    </source>
</reference>
<keyword evidence="2" id="KW-0132">Cell division</keyword>
<dbReference type="PANTHER" id="PTHR13260:SF0">
    <property type="entry name" value="ANAPHASE-PROMOTING COMPLEX SUBUNIT 4"/>
    <property type="match status" value="1"/>
</dbReference>
<name>A0A3M7FBR1_HORWE</name>
<dbReference type="EMBL" id="QWIO01000756">
    <property type="protein sequence ID" value="RMY86036.1"/>
    <property type="molecule type" value="Genomic_DNA"/>
</dbReference>
<dbReference type="GO" id="GO:0031145">
    <property type="term" value="P:anaphase-promoting complex-dependent catabolic process"/>
    <property type="evidence" value="ECO:0007669"/>
    <property type="project" value="InterPro"/>
</dbReference>
<gene>
    <name evidence="7" type="ORF">D0864_07168</name>
</gene>
<dbReference type="GO" id="GO:0005680">
    <property type="term" value="C:anaphase-promoting complex"/>
    <property type="evidence" value="ECO:0007669"/>
    <property type="project" value="InterPro"/>
</dbReference>
<dbReference type="Proteomes" id="UP000269539">
    <property type="component" value="Unassembled WGS sequence"/>
</dbReference>
<proteinExistence type="predicted"/>
<dbReference type="InterPro" id="IPR024790">
    <property type="entry name" value="APC4_long_dom"/>
</dbReference>
<dbReference type="InterPro" id="IPR024789">
    <property type="entry name" value="APC4"/>
</dbReference>
<organism evidence="7 8">
    <name type="scientific">Hortaea werneckii</name>
    <name type="common">Black yeast</name>
    <name type="synonym">Cladosporium werneckii</name>
    <dbReference type="NCBI Taxonomy" id="91943"/>
    <lineage>
        <taxon>Eukaryota</taxon>
        <taxon>Fungi</taxon>
        <taxon>Dikarya</taxon>
        <taxon>Ascomycota</taxon>
        <taxon>Pezizomycotina</taxon>
        <taxon>Dothideomycetes</taxon>
        <taxon>Dothideomycetidae</taxon>
        <taxon>Mycosphaerellales</taxon>
        <taxon>Teratosphaeriaceae</taxon>
        <taxon>Hortaea</taxon>
    </lineage>
</organism>
<dbReference type="GO" id="GO:0034399">
    <property type="term" value="C:nuclear periphery"/>
    <property type="evidence" value="ECO:0007669"/>
    <property type="project" value="TreeGrafter"/>
</dbReference>
<evidence type="ECO:0000313" key="8">
    <source>
        <dbReference type="Proteomes" id="UP000269539"/>
    </source>
</evidence>
<evidence type="ECO:0000256" key="1">
    <source>
        <dbReference type="ARBA" id="ARBA00016067"/>
    </source>
</evidence>
<keyword evidence="4" id="KW-0833">Ubl conjugation pathway</keyword>